<dbReference type="RefSeq" id="WP_192599884.1">
    <property type="nucleotide sequence ID" value="NZ_JADBEL010000023.1"/>
</dbReference>
<dbReference type="EMBL" id="JADBEL010000023">
    <property type="protein sequence ID" value="MBE1556221.1"/>
    <property type="molecule type" value="Genomic_DNA"/>
</dbReference>
<organism evidence="2 3">
    <name type="scientific">Sporosarcina limicola</name>
    <dbReference type="NCBI Taxonomy" id="34101"/>
    <lineage>
        <taxon>Bacteria</taxon>
        <taxon>Bacillati</taxon>
        <taxon>Bacillota</taxon>
        <taxon>Bacilli</taxon>
        <taxon>Bacillales</taxon>
        <taxon>Caryophanaceae</taxon>
        <taxon>Sporosarcina</taxon>
    </lineage>
</organism>
<keyword evidence="1" id="KW-0812">Transmembrane</keyword>
<dbReference type="Proteomes" id="UP000658225">
    <property type="component" value="Unassembled WGS sequence"/>
</dbReference>
<feature type="transmembrane region" description="Helical" evidence="1">
    <location>
        <begin position="5"/>
        <end position="24"/>
    </location>
</feature>
<evidence type="ECO:0000313" key="3">
    <source>
        <dbReference type="Proteomes" id="UP000658225"/>
    </source>
</evidence>
<dbReference type="AlphaFoldDB" id="A0A927MLM7"/>
<evidence type="ECO:0000256" key="1">
    <source>
        <dbReference type="SAM" id="Phobius"/>
    </source>
</evidence>
<name>A0A927MLM7_9BACL</name>
<protein>
    <submittedName>
        <fullName evidence="2">Uncharacterized protein</fullName>
    </submittedName>
</protein>
<reference evidence="2" key="1">
    <citation type="submission" date="2020-10" db="EMBL/GenBank/DDBJ databases">
        <title>Genomic Encyclopedia of Type Strains, Phase IV (KMG-IV): sequencing the most valuable type-strain genomes for metagenomic binning, comparative biology and taxonomic classification.</title>
        <authorList>
            <person name="Goeker M."/>
        </authorList>
    </citation>
    <scope>NUCLEOTIDE SEQUENCE</scope>
    <source>
        <strain evidence="2">DSM 13886</strain>
    </source>
</reference>
<comment type="caution">
    <text evidence="2">The sequence shown here is derived from an EMBL/GenBank/DDBJ whole genome shotgun (WGS) entry which is preliminary data.</text>
</comment>
<keyword evidence="3" id="KW-1185">Reference proteome</keyword>
<sequence length="54" mass="5665">MNKNLIKLILMAVALGMGVSTLVLNVLGNITVNTAVTLLSIAVICLAISKLQEK</sequence>
<evidence type="ECO:0000313" key="2">
    <source>
        <dbReference type="EMBL" id="MBE1556221.1"/>
    </source>
</evidence>
<accession>A0A927MLM7</accession>
<keyword evidence="1" id="KW-0472">Membrane</keyword>
<feature type="transmembrane region" description="Helical" evidence="1">
    <location>
        <begin position="30"/>
        <end position="49"/>
    </location>
</feature>
<proteinExistence type="predicted"/>
<gene>
    <name evidence="2" type="ORF">H4683_003344</name>
</gene>
<keyword evidence="1" id="KW-1133">Transmembrane helix</keyword>